<reference evidence="6" key="1">
    <citation type="submission" date="2018-05" db="EMBL/GenBank/DDBJ databases">
        <authorList>
            <person name="Lanie J.A."/>
            <person name="Ng W.-L."/>
            <person name="Kazmierczak K.M."/>
            <person name="Andrzejewski T.M."/>
            <person name="Davidsen T.M."/>
            <person name="Wayne K.J."/>
            <person name="Tettelin H."/>
            <person name="Glass J.I."/>
            <person name="Rusch D."/>
            <person name="Podicherti R."/>
            <person name="Tsui H.-C.T."/>
            <person name="Winkler M.E."/>
        </authorList>
    </citation>
    <scope>NUCLEOTIDE SEQUENCE</scope>
</reference>
<dbReference type="SUPFAM" id="SSF53187">
    <property type="entry name" value="Zn-dependent exopeptidases"/>
    <property type="match status" value="1"/>
</dbReference>
<dbReference type="EMBL" id="UINC01054566">
    <property type="protein sequence ID" value="SVB72436.1"/>
    <property type="molecule type" value="Genomic_DNA"/>
</dbReference>
<accession>A0A382GB09</accession>
<protein>
    <recommendedName>
        <fullName evidence="5">Succinylglutamate desuccinylase/Aspartoacylase catalytic domain-containing protein</fullName>
    </recommendedName>
</protein>
<dbReference type="Pfam" id="PF24827">
    <property type="entry name" value="AstE_AspA_cat"/>
    <property type="match status" value="1"/>
</dbReference>
<keyword evidence="3" id="KW-0378">Hydrolase</keyword>
<sequence>MKETILSIPSPLGSPIDLLKFSWEGTRARETISIVAGIHGNHLNGIYLCSQLIRFLNSVEAGNEPGYYLNGRIEVIPAINLPAIQEGNRLWSFDDLDMDLAFPGSDQGEVTEQIVNAVYQHTKDSQYGIILYNGDKHYEDAPHLVCLKPDGLT</sequence>
<feature type="domain" description="Succinylglutamate desuccinylase/Aspartoacylase catalytic" evidence="5">
    <location>
        <begin position="30"/>
        <end position="125"/>
    </location>
</feature>
<evidence type="ECO:0000259" key="5">
    <source>
        <dbReference type="Pfam" id="PF24827"/>
    </source>
</evidence>
<dbReference type="AlphaFoldDB" id="A0A382GB09"/>
<dbReference type="PANTHER" id="PTHR37326:SF1">
    <property type="entry name" value="BLL3975 PROTEIN"/>
    <property type="match status" value="1"/>
</dbReference>
<organism evidence="6">
    <name type="scientific">marine metagenome</name>
    <dbReference type="NCBI Taxonomy" id="408172"/>
    <lineage>
        <taxon>unclassified sequences</taxon>
        <taxon>metagenomes</taxon>
        <taxon>ecological metagenomes</taxon>
    </lineage>
</organism>
<comment type="cofactor">
    <cofactor evidence="1">
        <name>Zn(2+)</name>
        <dbReference type="ChEBI" id="CHEBI:29105"/>
    </cofactor>
</comment>
<dbReference type="Gene3D" id="3.40.630.10">
    <property type="entry name" value="Zn peptidases"/>
    <property type="match status" value="1"/>
</dbReference>
<evidence type="ECO:0000256" key="3">
    <source>
        <dbReference type="ARBA" id="ARBA00022801"/>
    </source>
</evidence>
<name>A0A382GB09_9ZZZZ</name>
<keyword evidence="2" id="KW-0479">Metal-binding</keyword>
<evidence type="ECO:0000256" key="1">
    <source>
        <dbReference type="ARBA" id="ARBA00001947"/>
    </source>
</evidence>
<feature type="non-terminal residue" evidence="6">
    <location>
        <position position="153"/>
    </location>
</feature>
<keyword evidence="4" id="KW-0862">Zinc</keyword>
<dbReference type="InterPro" id="IPR053138">
    <property type="entry name" value="N-alpha-Ac-DABA_deacetylase"/>
</dbReference>
<evidence type="ECO:0000313" key="6">
    <source>
        <dbReference type="EMBL" id="SVB72436.1"/>
    </source>
</evidence>
<evidence type="ECO:0000256" key="2">
    <source>
        <dbReference type="ARBA" id="ARBA00022723"/>
    </source>
</evidence>
<dbReference type="GO" id="GO:0016788">
    <property type="term" value="F:hydrolase activity, acting on ester bonds"/>
    <property type="evidence" value="ECO:0007669"/>
    <property type="project" value="InterPro"/>
</dbReference>
<evidence type="ECO:0000256" key="4">
    <source>
        <dbReference type="ARBA" id="ARBA00022833"/>
    </source>
</evidence>
<proteinExistence type="predicted"/>
<gene>
    <name evidence="6" type="ORF">METZ01_LOCUS225290</name>
</gene>
<dbReference type="PANTHER" id="PTHR37326">
    <property type="entry name" value="BLL3975 PROTEIN"/>
    <property type="match status" value="1"/>
</dbReference>
<dbReference type="GO" id="GO:0046872">
    <property type="term" value="F:metal ion binding"/>
    <property type="evidence" value="ECO:0007669"/>
    <property type="project" value="UniProtKB-KW"/>
</dbReference>
<dbReference type="InterPro" id="IPR055438">
    <property type="entry name" value="AstE_AspA_cat"/>
</dbReference>